<feature type="compositionally biased region" description="Polar residues" evidence="1">
    <location>
        <begin position="63"/>
        <end position="79"/>
    </location>
</feature>
<accession>A0A7S3BMI3</accession>
<feature type="compositionally biased region" description="Basic residues" evidence="1">
    <location>
        <begin position="104"/>
        <end position="120"/>
    </location>
</feature>
<proteinExistence type="predicted"/>
<sequence>MPLLQEGGALAHLVYENESPPSQSVEVLALLAKRYLETQNLDLKACEPSIVSALPEEVVESQACQDETTLELSSGQSTESSEEVSANEDPPAPEGEGETETKLMGRKSTVKRRQQRKRAKEKQVAESTGEFAQAMPPSDADYLLAASQANYREHMAAVSNGWAHMVPAPPHAWANPYMYGGYVGNNWYATQMPMPMPMM</sequence>
<organism evidence="2">
    <name type="scientific">Haptolina ericina</name>
    <dbReference type="NCBI Taxonomy" id="156174"/>
    <lineage>
        <taxon>Eukaryota</taxon>
        <taxon>Haptista</taxon>
        <taxon>Haptophyta</taxon>
        <taxon>Prymnesiophyceae</taxon>
        <taxon>Prymnesiales</taxon>
        <taxon>Prymnesiaceae</taxon>
        <taxon>Haptolina</taxon>
    </lineage>
</organism>
<feature type="region of interest" description="Disordered" evidence="1">
    <location>
        <begin position="63"/>
        <end position="134"/>
    </location>
</feature>
<evidence type="ECO:0000313" key="2">
    <source>
        <dbReference type="EMBL" id="CAE0139182.1"/>
    </source>
</evidence>
<name>A0A7S3BMI3_9EUKA</name>
<dbReference type="AlphaFoldDB" id="A0A7S3BMI3"/>
<dbReference type="EMBL" id="HBHX01059062">
    <property type="protein sequence ID" value="CAE0139182.1"/>
    <property type="molecule type" value="Transcribed_RNA"/>
</dbReference>
<evidence type="ECO:0000256" key="1">
    <source>
        <dbReference type="SAM" id="MobiDB-lite"/>
    </source>
</evidence>
<protein>
    <submittedName>
        <fullName evidence="2">Uncharacterized protein</fullName>
    </submittedName>
</protein>
<gene>
    <name evidence="2" type="ORF">HERI1096_LOCUS32626</name>
</gene>
<reference evidence="2" key="1">
    <citation type="submission" date="2021-01" db="EMBL/GenBank/DDBJ databases">
        <authorList>
            <person name="Corre E."/>
            <person name="Pelletier E."/>
            <person name="Niang G."/>
            <person name="Scheremetjew M."/>
            <person name="Finn R."/>
            <person name="Kale V."/>
            <person name="Holt S."/>
            <person name="Cochrane G."/>
            <person name="Meng A."/>
            <person name="Brown T."/>
            <person name="Cohen L."/>
        </authorList>
    </citation>
    <scope>NUCLEOTIDE SEQUENCE</scope>
    <source>
        <strain evidence="2">CCMP281</strain>
    </source>
</reference>